<dbReference type="SUPFAM" id="SSF56925">
    <property type="entry name" value="OMPA-like"/>
    <property type="match status" value="2"/>
</dbReference>
<dbReference type="Pfam" id="PF17484">
    <property type="entry name" value="TbpB_A"/>
    <property type="match status" value="1"/>
</dbReference>
<keyword evidence="3" id="KW-0732">Signal</keyword>
<dbReference type="EMBL" id="KT588709">
    <property type="protein sequence ID" value="ALE66153.1"/>
    <property type="molecule type" value="Genomic_DNA"/>
</dbReference>
<evidence type="ECO:0000256" key="2">
    <source>
        <dbReference type="ARBA" id="ARBA00004459"/>
    </source>
</evidence>
<dbReference type="InterPro" id="IPR038669">
    <property type="entry name" value="TbpB_N-lobe_sf"/>
</dbReference>
<dbReference type="Pfam" id="PF17483">
    <property type="entry name" value="TbpB_C"/>
    <property type="match status" value="1"/>
</dbReference>
<sequence>MHFKLNPYALAFTSLFLVACSGGKGGFDLEDVRPNQTAKAEKATTSYQDEETKKKTKEELDKLMEPTLGVEAKIPRRNRALFDKEGNRKATPDTTDELSEAQIMAIWNENIDEIPHLKELNDKTTSGLIYHSHDGKQEDKKRNLQYVRSGYVFDESYSEIVKNKNGVPYIFKNGIDGYIYYLGTSPSKELPKGNKVTYKGTWDFTSDVKTSYELSGFSDAGNGKNVAATSISDNVNRDHKVGEKLGDNEVKGVAHSSEFAVDFDNKKLTGSLYRNGYINRNKAQEVTKRYSIEADITGNRFTGKAKAEKAGDPIFTDSNYLEGGFYGPKAEEMAGKFFTNNKSLFAVFAAKSENGETTTERIIDATKIDLTQFNAKELNNFGDASVLIIDGQKIDLAGVNFKNSKTVEINGKTMVAVACCSNLEYMKFGQLWQKEGKQQVKDNSLFLQGERTATDKMPAGGNYKYVGTWDALVSKGTNWIAEADNNRESGYRTEFDVNFSDKKVNGKLFDKGGVNPVFTVDATINGNGFIGSAKTSDSGFALDAGSSQHGNAVFSDIKVNGGFYGPTAGELGGQFHHKSDNGSVGAVFGAKRQIEK</sequence>
<accession>A0A0M3U1G3</accession>
<keyword evidence="8" id="KW-0449">Lipoprotein</keyword>
<dbReference type="PROSITE" id="PS51257">
    <property type="entry name" value="PROKAR_LIPOPROTEIN"/>
    <property type="match status" value="1"/>
</dbReference>
<feature type="region of interest" description="Disordered" evidence="10">
    <location>
        <begin position="38"/>
        <end position="57"/>
    </location>
</feature>
<feature type="domain" description="Transferrin-binding protein B C-lobe handle" evidence="12">
    <location>
        <begin position="361"/>
        <end position="452"/>
    </location>
</feature>
<evidence type="ECO:0000259" key="11">
    <source>
        <dbReference type="Pfam" id="PF01298"/>
    </source>
</evidence>
<evidence type="ECO:0000256" key="10">
    <source>
        <dbReference type="SAM" id="MobiDB-lite"/>
    </source>
</evidence>
<evidence type="ECO:0000256" key="1">
    <source>
        <dbReference type="ARBA" id="ARBA00004241"/>
    </source>
</evidence>
<dbReference type="InterPro" id="IPR035313">
    <property type="entry name" value="TbpB_N-lobe"/>
</dbReference>
<proteinExistence type="predicted"/>
<feature type="compositionally biased region" description="Polar residues" evidence="10">
    <location>
        <begin position="38"/>
        <end position="47"/>
    </location>
</feature>
<comment type="subcellular location">
    <subcellularLocation>
        <location evidence="2">Cell outer membrane</location>
        <topology evidence="2">Lipid-anchor</topology>
    </subcellularLocation>
    <subcellularLocation>
        <location evidence="1">Cell surface</location>
    </subcellularLocation>
</comment>
<dbReference type="GO" id="GO:0009279">
    <property type="term" value="C:cell outer membrane"/>
    <property type="evidence" value="ECO:0007669"/>
    <property type="project" value="UniProtKB-SubCell"/>
</dbReference>
<dbReference type="Gene3D" id="2.40.160.90">
    <property type="match status" value="2"/>
</dbReference>
<dbReference type="Gene3D" id="2.40.128.250">
    <property type="match status" value="1"/>
</dbReference>
<evidence type="ECO:0000256" key="7">
    <source>
        <dbReference type="ARBA" id="ARBA00023237"/>
    </source>
</evidence>
<reference evidence="14" key="1">
    <citation type="journal article" date="2015" name="Vaccine">
        <title>Sequence and structural diversity of transferrin receptors in Gram-negative porcine pathogens.</title>
        <authorList>
            <person name="Curran D.M."/>
            <person name="Adamiak P.J."/>
            <person name="Fegan J.E."/>
            <person name="Qian C."/>
            <person name="Yu R.H."/>
            <person name="Schryvers A.B."/>
        </authorList>
    </citation>
    <scope>NUCLEOTIDE SEQUENCE</scope>
    <source>
        <strain evidence="14">H57</strain>
    </source>
</reference>
<dbReference type="InterPro" id="IPR001677">
    <property type="entry name" value="TbpB_B_D"/>
</dbReference>
<name>A0A0M3U1G3_ACTSU</name>
<feature type="domain" description="Transferrin-binding protein B C-lobe/N-lobe beta-barrel" evidence="11">
    <location>
        <begin position="190"/>
        <end position="351"/>
    </location>
</feature>
<evidence type="ECO:0000256" key="3">
    <source>
        <dbReference type="ARBA" id="ARBA00022729"/>
    </source>
</evidence>
<dbReference type="InterPro" id="IPR038197">
    <property type="entry name" value="TbpB_C-lobe_sf"/>
</dbReference>
<gene>
    <name evidence="14" type="primary">tbpB</name>
</gene>
<dbReference type="InterPro" id="IPR011250">
    <property type="entry name" value="OMP/PagP_B-barrel"/>
</dbReference>
<evidence type="ECO:0000256" key="4">
    <source>
        <dbReference type="ARBA" id="ARBA00023026"/>
    </source>
</evidence>
<dbReference type="AlphaFoldDB" id="A0A0M3U1G3"/>
<evidence type="ECO:0000256" key="9">
    <source>
        <dbReference type="ARBA" id="ARBA00023628"/>
    </source>
</evidence>
<dbReference type="GO" id="GO:0009986">
    <property type="term" value="C:cell surface"/>
    <property type="evidence" value="ECO:0007669"/>
    <property type="project" value="UniProtKB-SubCell"/>
</dbReference>
<evidence type="ECO:0000259" key="13">
    <source>
        <dbReference type="Pfam" id="PF17484"/>
    </source>
</evidence>
<dbReference type="Gene3D" id="2.40.128.240">
    <property type="match status" value="1"/>
</dbReference>
<keyword evidence="6" id="KW-0564">Palmitate</keyword>
<dbReference type="InterPro" id="IPR035316">
    <property type="entry name" value="TbpB_C-lobe"/>
</dbReference>
<evidence type="ECO:0000256" key="5">
    <source>
        <dbReference type="ARBA" id="ARBA00023136"/>
    </source>
</evidence>
<evidence type="ECO:0000259" key="12">
    <source>
        <dbReference type="Pfam" id="PF17483"/>
    </source>
</evidence>
<dbReference type="Pfam" id="PF01298">
    <property type="entry name" value="TbpB_B_D"/>
    <property type="match status" value="2"/>
</dbReference>
<keyword evidence="4" id="KW-0843">Virulence</keyword>
<evidence type="ECO:0000313" key="14">
    <source>
        <dbReference type="EMBL" id="ALE66153.1"/>
    </source>
</evidence>
<organism evidence="14">
    <name type="scientific">Actinobacillus suis</name>
    <dbReference type="NCBI Taxonomy" id="716"/>
    <lineage>
        <taxon>Bacteria</taxon>
        <taxon>Pseudomonadati</taxon>
        <taxon>Pseudomonadota</taxon>
        <taxon>Gammaproteobacteria</taxon>
        <taxon>Pasteurellales</taxon>
        <taxon>Pasteurellaceae</taxon>
        <taxon>Actinobacillus</taxon>
    </lineage>
</organism>
<keyword evidence="7" id="KW-0998">Cell outer membrane</keyword>
<protein>
    <recommendedName>
        <fullName evidence="9">Transferrin-binding protein B</fullName>
    </recommendedName>
</protein>
<evidence type="ECO:0000256" key="6">
    <source>
        <dbReference type="ARBA" id="ARBA00023139"/>
    </source>
</evidence>
<feature type="domain" description="Transferrin-binding protein B N-lobe handle" evidence="13">
    <location>
        <begin position="47"/>
        <end position="187"/>
    </location>
</feature>
<feature type="domain" description="Transferrin-binding protein B C-lobe/N-lobe beta-barrel" evidence="11">
    <location>
        <begin position="457"/>
        <end position="592"/>
    </location>
</feature>
<keyword evidence="5" id="KW-0472">Membrane</keyword>
<evidence type="ECO:0000256" key="8">
    <source>
        <dbReference type="ARBA" id="ARBA00023288"/>
    </source>
</evidence>